<name>A0A915L8Y7_ROMCU</name>
<protein>
    <submittedName>
        <fullName evidence="2">Uncharacterized protein</fullName>
    </submittedName>
</protein>
<evidence type="ECO:0000313" key="1">
    <source>
        <dbReference type="Proteomes" id="UP000887565"/>
    </source>
</evidence>
<dbReference type="AlphaFoldDB" id="A0A915L8Y7"/>
<accession>A0A915L8Y7</accession>
<reference evidence="2" key="1">
    <citation type="submission" date="2022-11" db="UniProtKB">
        <authorList>
            <consortium name="WormBaseParasite"/>
        </authorList>
    </citation>
    <scope>IDENTIFICATION</scope>
</reference>
<keyword evidence="1" id="KW-1185">Reference proteome</keyword>
<dbReference type="Proteomes" id="UP000887565">
    <property type="component" value="Unplaced"/>
</dbReference>
<organism evidence="1 2">
    <name type="scientific">Romanomermis culicivorax</name>
    <name type="common">Nematode worm</name>
    <dbReference type="NCBI Taxonomy" id="13658"/>
    <lineage>
        <taxon>Eukaryota</taxon>
        <taxon>Metazoa</taxon>
        <taxon>Ecdysozoa</taxon>
        <taxon>Nematoda</taxon>
        <taxon>Enoplea</taxon>
        <taxon>Dorylaimia</taxon>
        <taxon>Mermithida</taxon>
        <taxon>Mermithoidea</taxon>
        <taxon>Mermithidae</taxon>
        <taxon>Romanomermis</taxon>
    </lineage>
</organism>
<proteinExistence type="predicted"/>
<sequence>MITLKYSLLWPKILTFYSTTKVPRVSPSTELASATDCVFSVIAVDVDADPKASGGLKPFDDPALPISGVLASVAPVDF</sequence>
<evidence type="ECO:0000313" key="2">
    <source>
        <dbReference type="WBParaSite" id="nRc.2.0.1.t47504-RA"/>
    </source>
</evidence>
<dbReference type="WBParaSite" id="nRc.2.0.1.t47504-RA">
    <property type="protein sequence ID" value="nRc.2.0.1.t47504-RA"/>
    <property type="gene ID" value="nRc.2.0.1.g47504"/>
</dbReference>